<dbReference type="PANTHER" id="PTHR42806:SF1">
    <property type="entry name" value="GLYCINE DEHYDROGENASE (DECARBOXYLATING)"/>
    <property type="match status" value="1"/>
</dbReference>
<sequence length="299" mass="30429">MSPAPAADPLSALIGGAAVAPAQNSVAEACVVAVRRACAVTGRRRVILSGSLHPVIAATVEAALGPDGIVVECLAPDPLGIEDLAGRTSWDLAALVVQTPDPFGGLHSFGLAASLCREDGTVPVAVVADPAMLALYGPPDADLVVVDGCIPWLEGRLPLGLIYGRAALSGWADDGLASPAPGATAEMVLTALARLGPDGLAIQARAADAAADRIAARLRRVRGLSVVSGERFASVVLYLGDESDAETVAQCLPRLSGIEAVPAARLYPGWPELWPVLMLAVTGPISDDVPDRLAAALAR</sequence>
<dbReference type="PANTHER" id="PTHR42806">
    <property type="entry name" value="GLYCINE CLEAVAGE SYSTEM P-PROTEIN"/>
    <property type="match status" value="1"/>
</dbReference>
<keyword evidence="2" id="KW-1185">Reference proteome</keyword>
<dbReference type="eggNOG" id="COG0403">
    <property type="taxonomic scope" value="Bacteria"/>
</dbReference>
<dbReference type="AlphaFoldDB" id="H8FQJ5"/>
<organism evidence="1 2">
    <name type="scientific">Magnetospirillum molischianum DSM 120</name>
    <dbReference type="NCBI Taxonomy" id="1150626"/>
    <lineage>
        <taxon>Bacteria</taxon>
        <taxon>Pseudomonadati</taxon>
        <taxon>Pseudomonadota</taxon>
        <taxon>Alphaproteobacteria</taxon>
        <taxon>Rhodospirillales</taxon>
        <taxon>Rhodospirillaceae</taxon>
        <taxon>Magnetospirillum</taxon>
    </lineage>
</organism>
<dbReference type="EMBL" id="CAHP01000014">
    <property type="protein sequence ID" value="CCG40633.1"/>
    <property type="molecule type" value="Genomic_DNA"/>
</dbReference>
<dbReference type="GO" id="GO:0009116">
    <property type="term" value="P:nucleoside metabolic process"/>
    <property type="evidence" value="ECO:0007669"/>
    <property type="project" value="InterPro"/>
</dbReference>
<dbReference type="GO" id="GO:0004375">
    <property type="term" value="F:glycine dehydrogenase (decarboxylating) activity"/>
    <property type="evidence" value="ECO:0007669"/>
    <property type="project" value="InterPro"/>
</dbReference>
<accession>H8FQJ5</accession>
<proteinExistence type="predicted"/>
<dbReference type="InterPro" id="IPR015424">
    <property type="entry name" value="PyrdxlP-dep_Trfase"/>
</dbReference>
<dbReference type="Proteomes" id="UP000004169">
    <property type="component" value="Unassembled WGS sequence"/>
</dbReference>
<dbReference type="Gene3D" id="3.40.640.10">
    <property type="entry name" value="Type I PLP-dependent aspartate aminotransferase-like (Major domain)"/>
    <property type="match status" value="1"/>
</dbReference>
<evidence type="ECO:0000313" key="1">
    <source>
        <dbReference type="EMBL" id="CCG40633.1"/>
    </source>
</evidence>
<comment type="caution">
    <text evidence="1">The sequence shown here is derived from an EMBL/GenBank/DDBJ whole genome shotgun (WGS) entry which is preliminary data.</text>
</comment>
<dbReference type="InterPro" id="IPR015421">
    <property type="entry name" value="PyrdxlP-dep_Trfase_major"/>
</dbReference>
<dbReference type="SUPFAM" id="SSF53383">
    <property type="entry name" value="PLP-dependent transferases"/>
    <property type="match status" value="1"/>
</dbReference>
<dbReference type="OrthoDB" id="9801272at2"/>
<name>H8FQJ5_MAGML</name>
<evidence type="ECO:0000313" key="2">
    <source>
        <dbReference type="Proteomes" id="UP000004169"/>
    </source>
</evidence>
<reference evidence="1 2" key="1">
    <citation type="journal article" date="2012" name="J. Bacteriol.">
        <title>Draft Genome Sequence of the Purple Photosynthetic Bacterium Phaeospirillum molischianum DSM120, a Particularly Versatile Bacterium.</title>
        <authorList>
            <person name="Duquesne K."/>
            <person name="Prima V."/>
            <person name="Ji B."/>
            <person name="Rouy Z."/>
            <person name="Medigue C."/>
            <person name="Talla E."/>
            <person name="Sturgis J.N."/>
        </authorList>
    </citation>
    <scope>NUCLEOTIDE SEQUENCE [LARGE SCALE GENOMIC DNA]</scope>
    <source>
        <strain evidence="2">DSM120</strain>
    </source>
</reference>
<dbReference type="RefSeq" id="WP_002727056.1">
    <property type="nucleotide sequence ID" value="NZ_CAHP01000014.1"/>
</dbReference>
<dbReference type="InterPro" id="IPR023010">
    <property type="entry name" value="GcvPA"/>
</dbReference>
<dbReference type="STRING" id="1150626.PHAMO_210144"/>
<protein>
    <recommendedName>
        <fullName evidence="3">Glycine dehydrogenase (aminomethyl-transferring)</fullName>
    </recommendedName>
</protein>
<evidence type="ECO:0008006" key="3">
    <source>
        <dbReference type="Google" id="ProtNLM"/>
    </source>
</evidence>
<gene>
    <name evidence="1" type="ORF">PHAMO_210144</name>
</gene>